<keyword evidence="1" id="KW-0472">Membrane</keyword>
<comment type="caution">
    <text evidence="2">The sequence shown here is derived from an EMBL/GenBank/DDBJ whole genome shotgun (WGS) entry which is preliminary data.</text>
</comment>
<dbReference type="InterPro" id="IPR010645">
    <property type="entry name" value="MFS_4"/>
</dbReference>
<protein>
    <submittedName>
        <fullName evidence="2">YbfB/YjiJ family MFS transporter</fullName>
    </submittedName>
</protein>
<dbReference type="InterPro" id="IPR036259">
    <property type="entry name" value="MFS_trans_sf"/>
</dbReference>
<sequence length="381" mass="38921">MTPMSLPGRRQASAAGRLRQPTAGWGLAGQGAAALAAGMGVGRFVYTPILPLMQLSPRVGAGLATANYLGYLLGAVITIAAPPLVRSRLVLRAALVVLVATLALMPTATTWWPALRLLAGVASALIFVGASTTMLTTLSPHLVGWSIGGVGAGIALSGVAVLAVHTWQQAWWTATALAAVLTAIAWRLPAATPPATHRQPRPTPAGRRSFAVALTSYSLEGVGYIIAGTFLVAAIDQSVPGHAGTAAWILVGLAALPSSAFWAWLSHKHSRRGLLVSALVLQSFGIALPAVLGGVVPALLSAALFGATFLGINTTVLAIGAELRIPRAVAILTTGYSIGQVLGPLAVNPLLHNGYRLPLLLGAALVALAATTATFLTNQES</sequence>
<organism evidence="2 3">
    <name type="scientific">Kribbella lupini</name>
    <dbReference type="NCBI Taxonomy" id="291602"/>
    <lineage>
        <taxon>Bacteria</taxon>
        <taxon>Bacillati</taxon>
        <taxon>Actinomycetota</taxon>
        <taxon>Actinomycetes</taxon>
        <taxon>Propionibacteriales</taxon>
        <taxon>Kribbellaceae</taxon>
        <taxon>Kribbella</taxon>
    </lineage>
</organism>
<dbReference type="Pfam" id="PF06779">
    <property type="entry name" value="MFS_4"/>
    <property type="match status" value="1"/>
</dbReference>
<proteinExistence type="predicted"/>
<gene>
    <name evidence="2" type="ORF">GCM10009741_67020</name>
</gene>
<dbReference type="SUPFAM" id="SSF103473">
    <property type="entry name" value="MFS general substrate transporter"/>
    <property type="match status" value="1"/>
</dbReference>
<dbReference type="PANTHER" id="PTHR23537:SF1">
    <property type="entry name" value="SUGAR TRANSPORTER"/>
    <property type="match status" value="1"/>
</dbReference>
<name>A0ABP4N288_9ACTN</name>
<keyword evidence="3" id="KW-1185">Reference proteome</keyword>
<dbReference type="RefSeq" id="WP_344181474.1">
    <property type="nucleotide sequence ID" value="NZ_BAAANC010000004.1"/>
</dbReference>
<reference evidence="3" key="1">
    <citation type="journal article" date="2019" name="Int. J. Syst. Evol. Microbiol.">
        <title>The Global Catalogue of Microorganisms (GCM) 10K type strain sequencing project: providing services to taxonomists for standard genome sequencing and annotation.</title>
        <authorList>
            <consortium name="The Broad Institute Genomics Platform"/>
            <consortium name="The Broad Institute Genome Sequencing Center for Infectious Disease"/>
            <person name="Wu L."/>
            <person name="Ma J."/>
        </authorList>
    </citation>
    <scope>NUCLEOTIDE SEQUENCE [LARGE SCALE GENOMIC DNA]</scope>
    <source>
        <strain evidence="3">JCM 14303</strain>
    </source>
</reference>
<feature type="transmembrane region" description="Helical" evidence="1">
    <location>
        <begin position="359"/>
        <end position="377"/>
    </location>
</feature>
<feature type="transmembrane region" description="Helical" evidence="1">
    <location>
        <begin position="21"/>
        <end position="41"/>
    </location>
</feature>
<evidence type="ECO:0000256" key="1">
    <source>
        <dbReference type="SAM" id="Phobius"/>
    </source>
</evidence>
<feature type="transmembrane region" description="Helical" evidence="1">
    <location>
        <begin position="298"/>
        <end position="321"/>
    </location>
</feature>
<feature type="transmembrane region" description="Helical" evidence="1">
    <location>
        <begin position="61"/>
        <end position="82"/>
    </location>
</feature>
<dbReference type="EMBL" id="BAAANC010000004">
    <property type="protein sequence ID" value="GAA1553084.1"/>
    <property type="molecule type" value="Genomic_DNA"/>
</dbReference>
<accession>A0ABP4N288</accession>
<dbReference type="PANTHER" id="PTHR23537">
    <property type="match status" value="1"/>
</dbReference>
<feature type="transmembrane region" description="Helical" evidence="1">
    <location>
        <begin position="170"/>
        <end position="189"/>
    </location>
</feature>
<feature type="transmembrane region" description="Helical" evidence="1">
    <location>
        <begin position="142"/>
        <end position="164"/>
    </location>
</feature>
<keyword evidence="1" id="KW-0812">Transmembrane</keyword>
<dbReference type="Proteomes" id="UP001500363">
    <property type="component" value="Unassembled WGS sequence"/>
</dbReference>
<feature type="transmembrane region" description="Helical" evidence="1">
    <location>
        <begin position="328"/>
        <end position="347"/>
    </location>
</feature>
<feature type="transmembrane region" description="Helical" evidence="1">
    <location>
        <begin position="274"/>
        <end position="292"/>
    </location>
</feature>
<keyword evidence="1" id="KW-1133">Transmembrane helix</keyword>
<evidence type="ECO:0000313" key="2">
    <source>
        <dbReference type="EMBL" id="GAA1553084.1"/>
    </source>
</evidence>
<feature type="transmembrane region" description="Helical" evidence="1">
    <location>
        <begin position="210"/>
        <end position="235"/>
    </location>
</feature>
<dbReference type="Gene3D" id="1.20.1250.20">
    <property type="entry name" value="MFS general substrate transporter like domains"/>
    <property type="match status" value="1"/>
</dbReference>
<evidence type="ECO:0000313" key="3">
    <source>
        <dbReference type="Proteomes" id="UP001500363"/>
    </source>
</evidence>
<feature type="transmembrane region" description="Helical" evidence="1">
    <location>
        <begin position="114"/>
        <end position="135"/>
    </location>
</feature>
<feature type="transmembrane region" description="Helical" evidence="1">
    <location>
        <begin position="89"/>
        <end position="108"/>
    </location>
</feature>
<feature type="transmembrane region" description="Helical" evidence="1">
    <location>
        <begin position="247"/>
        <end position="265"/>
    </location>
</feature>